<sequence>MEMLEREQETTVQKRAAQVPESLALERKKIKRDFHELLECTDILLYIGLPEDMAAALFLHGIEKQFCPSDTFTGNDGCKGCLKNQNLCVCAGKKNTSRTGD</sequence>
<gene>
    <name evidence="1" type="ORF">HG537_0B07170</name>
</gene>
<dbReference type="Proteomes" id="UP000510647">
    <property type="component" value="Chromosome 2"/>
</dbReference>
<dbReference type="AlphaFoldDB" id="A0A7H9HSM6"/>
<name>A0A7H9HSM6_9SACH</name>
<organism evidence="1 2">
    <name type="scientific">Torulaspora globosa</name>
    <dbReference type="NCBI Taxonomy" id="48254"/>
    <lineage>
        <taxon>Eukaryota</taxon>
        <taxon>Fungi</taxon>
        <taxon>Dikarya</taxon>
        <taxon>Ascomycota</taxon>
        <taxon>Saccharomycotina</taxon>
        <taxon>Saccharomycetes</taxon>
        <taxon>Saccharomycetales</taxon>
        <taxon>Saccharomycetaceae</taxon>
        <taxon>Torulaspora</taxon>
    </lineage>
</organism>
<evidence type="ECO:0000313" key="1">
    <source>
        <dbReference type="EMBL" id="QLQ79362.1"/>
    </source>
</evidence>
<proteinExistence type="predicted"/>
<evidence type="ECO:0000313" key="2">
    <source>
        <dbReference type="Proteomes" id="UP000510647"/>
    </source>
</evidence>
<keyword evidence="2" id="KW-1185">Reference proteome</keyword>
<accession>A0A7H9HSM6</accession>
<reference evidence="1 2" key="1">
    <citation type="submission" date="2020-06" db="EMBL/GenBank/DDBJ databases">
        <title>The yeast mating-type switching endonuclease HO is a domesticated member of an unorthodox homing genetic element family.</title>
        <authorList>
            <person name="Coughlan A.Y."/>
            <person name="Lombardi L."/>
            <person name="Braun-Galleani S."/>
            <person name="Martos A.R."/>
            <person name="Galeote V."/>
            <person name="Bigey F."/>
            <person name="Dequin S."/>
            <person name="Byrne K.P."/>
            <person name="Wolfe K.H."/>
        </authorList>
    </citation>
    <scope>NUCLEOTIDE SEQUENCE [LARGE SCALE GENOMIC DNA]</scope>
    <source>
        <strain evidence="1 2">CBS2947</strain>
    </source>
</reference>
<dbReference type="EMBL" id="CP059268">
    <property type="protein sequence ID" value="QLQ79362.1"/>
    <property type="molecule type" value="Genomic_DNA"/>
</dbReference>
<protein>
    <submittedName>
        <fullName evidence="1">Uncharacterized protein</fullName>
    </submittedName>
</protein>